<dbReference type="SUPFAM" id="SSF55455">
    <property type="entry name" value="SRF-like"/>
    <property type="match status" value="1"/>
</dbReference>
<dbReference type="InterPro" id="IPR033896">
    <property type="entry name" value="MEF2-like_N"/>
</dbReference>
<dbReference type="Pfam" id="PF00319">
    <property type="entry name" value="SRF-TF"/>
    <property type="match status" value="1"/>
</dbReference>
<dbReference type="InterPro" id="IPR050142">
    <property type="entry name" value="MADS-box/MEF2_TF"/>
</dbReference>
<name>A0AAN7JE49_9MYRT</name>
<dbReference type="CDD" id="cd00265">
    <property type="entry name" value="MADS_MEF2_like"/>
    <property type="match status" value="1"/>
</dbReference>
<proteinExistence type="predicted"/>
<feature type="domain" description="K-box" evidence="7">
    <location>
        <begin position="93"/>
        <end position="183"/>
    </location>
</feature>
<dbReference type="Pfam" id="PF01486">
    <property type="entry name" value="K-box"/>
    <property type="match status" value="1"/>
</dbReference>
<evidence type="ECO:0000256" key="3">
    <source>
        <dbReference type="ARBA" id="ARBA00023125"/>
    </source>
</evidence>
<dbReference type="InterPro" id="IPR002487">
    <property type="entry name" value="TF_Kbox"/>
</dbReference>
<dbReference type="InterPro" id="IPR036879">
    <property type="entry name" value="TF_MADSbox_sf"/>
</dbReference>
<evidence type="ECO:0000313" key="9">
    <source>
        <dbReference type="Proteomes" id="UP001345219"/>
    </source>
</evidence>
<reference evidence="8 9" key="1">
    <citation type="journal article" date="2023" name="Hortic Res">
        <title>Pangenome of water caltrop reveals structural variations and asymmetric subgenome divergence after allopolyploidization.</title>
        <authorList>
            <person name="Zhang X."/>
            <person name="Chen Y."/>
            <person name="Wang L."/>
            <person name="Yuan Y."/>
            <person name="Fang M."/>
            <person name="Shi L."/>
            <person name="Lu R."/>
            <person name="Comes H.P."/>
            <person name="Ma Y."/>
            <person name="Chen Y."/>
            <person name="Huang G."/>
            <person name="Zhou Y."/>
            <person name="Zheng Z."/>
            <person name="Qiu Y."/>
        </authorList>
    </citation>
    <scope>NUCLEOTIDE SEQUENCE [LARGE SCALE GENOMIC DNA]</scope>
    <source>
        <tissue evidence="8">Roots</tissue>
    </source>
</reference>
<dbReference type="Proteomes" id="UP001345219">
    <property type="component" value="Chromosome 12"/>
</dbReference>
<dbReference type="PROSITE" id="PS51297">
    <property type="entry name" value="K_BOX"/>
    <property type="match status" value="1"/>
</dbReference>
<dbReference type="GO" id="GO:0003700">
    <property type="term" value="F:DNA-binding transcription factor activity"/>
    <property type="evidence" value="ECO:0007669"/>
    <property type="project" value="InterPro"/>
</dbReference>
<comment type="caution">
    <text evidence="8">The sequence shown here is derived from an EMBL/GenBank/DDBJ whole genome shotgun (WGS) entry which is preliminary data.</text>
</comment>
<dbReference type="GO" id="GO:0045944">
    <property type="term" value="P:positive regulation of transcription by RNA polymerase II"/>
    <property type="evidence" value="ECO:0007669"/>
    <property type="project" value="InterPro"/>
</dbReference>
<accession>A0AAN7JE49</accession>
<evidence type="ECO:0000256" key="5">
    <source>
        <dbReference type="ARBA" id="ARBA00023242"/>
    </source>
</evidence>
<dbReference type="EMBL" id="JAXIOK010000019">
    <property type="protein sequence ID" value="KAK4748941.1"/>
    <property type="molecule type" value="Genomic_DNA"/>
</dbReference>
<dbReference type="GO" id="GO:0046983">
    <property type="term" value="F:protein dimerization activity"/>
    <property type="evidence" value="ECO:0007669"/>
    <property type="project" value="InterPro"/>
</dbReference>
<keyword evidence="5" id="KW-0539">Nucleus</keyword>
<dbReference type="GO" id="GO:0005634">
    <property type="term" value="C:nucleus"/>
    <property type="evidence" value="ECO:0007669"/>
    <property type="project" value="UniProtKB-SubCell"/>
</dbReference>
<feature type="domain" description="MADS-box" evidence="6">
    <location>
        <begin position="1"/>
        <end position="61"/>
    </location>
</feature>
<evidence type="ECO:0000259" key="6">
    <source>
        <dbReference type="PROSITE" id="PS50066"/>
    </source>
</evidence>
<keyword evidence="9" id="KW-1185">Reference proteome</keyword>
<evidence type="ECO:0000259" key="7">
    <source>
        <dbReference type="PROSITE" id="PS51297"/>
    </source>
</evidence>
<evidence type="ECO:0000256" key="2">
    <source>
        <dbReference type="ARBA" id="ARBA00023015"/>
    </source>
</evidence>
<dbReference type="InterPro" id="IPR002100">
    <property type="entry name" value="TF_MADSbox"/>
</dbReference>
<sequence length="258" mass="29775">MGRGKIVIKRIENTNSRQVTFSKRRNGLLKKARELAILCDAEVALIIFSNTGKLHEYSSSCMKDTLSRYNRCIDSSESTVVEHKQEEQQEILPKKEEKDADEVRGAISLLQRRQLMMLEEDFTGMSLEELQVLEQHITDRLSSIRERKEKWLMEEIERSRQQERQALLENETLRRQIEECRGLLQCANVVTEYDFNKNITLLASHGGPADLEDSCKHLQMNEDSDTTLQLGLPNEIHRKRKAPDSASDSYTAIRLGLL</sequence>
<gene>
    <name evidence="8" type="ORF">SAY87_015527</name>
</gene>
<comment type="subcellular location">
    <subcellularLocation>
        <location evidence="1">Nucleus</location>
    </subcellularLocation>
</comment>
<dbReference type="PROSITE" id="PS50066">
    <property type="entry name" value="MADS_BOX_2"/>
    <property type="match status" value="1"/>
</dbReference>
<keyword evidence="2" id="KW-0805">Transcription regulation</keyword>
<dbReference type="GO" id="GO:0000977">
    <property type="term" value="F:RNA polymerase II transcription regulatory region sequence-specific DNA binding"/>
    <property type="evidence" value="ECO:0007669"/>
    <property type="project" value="InterPro"/>
</dbReference>
<dbReference type="AlphaFoldDB" id="A0AAN7JE49"/>
<dbReference type="Gene3D" id="3.40.1810.10">
    <property type="entry name" value="Transcription factor, MADS-box"/>
    <property type="match status" value="1"/>
</dbReference>
<dbReference type="PANTHER" id="PTHR48019">
    <property type="entry name" value="SERUM RESPONSE FACTOR HOMOLOG"/>
    <property type="match status" value="1"/>
</dbReference>
<dbReference type="PRINTS" id="PR00404">
    <property type="entry name" value="MADSDOMAIN"/>
</dbReference>
<protein>
    <submittedName>
        <fullName evidence="8">Uncharacterized protein</fullName>
    </submittedName>
</protein>
<dbReference type="PROSITE" id="PS00350">
    <property type="entry name" value="MADS_BOX_1"/>
    <property type="match status" value="1"/>
</dbReference>
<evidence type="ECO:0000256" key="1">
    <source>
        <dbReference type="ARBA" id="ARBA00004123"/>
    </source>
</evidence>
<dbReference type="SMART" id="SM00432">
    <property type="entry name" value="MADS"/>
    <property type="match status" value="1"/>
</dbReference>
<keyword evidence="4" id="KW-0804">Transcription</keyword>
<dbReference type="FunFam" id="3.40.1810.10:FF:000003">
    <property type="entry name" value="MADS-box transcription factor MADS-MC"/>
    <property type="match status" value="1"/>
</dbReference>
<organism evidence="8 9">
    <name type="scientific">Trapa incisa</name>
    <dbReference type="NCBI Taxonomy" id="236973"/>
    <lineage>
        <taxon>Eukaryota</taxon>
        <taxon>Viridiplantae</taxon>
        <taxon>Streptophyta</taxon>
        <taxon>Embryophyta</taxon>
        <taxon>Tracheophyta</taxon>
        <taxon>Spermatophyta</taxon>
        <taxon>Magnoliopsida</taxon>
        <taxon>eudicotyledons</taxon>
        <taxon>Gunneridae</taxon>
        <taxon>Pentapetalae</taxon>
        <taxon>rosids</taxon>
        <taxon>malvids</taxon>
        <taxon>Myrtales</taxon>
        <taxon>Lythraceae</taxon>
        <taxon>Trapa</taxon>
    </lineage>
</organism>
<evidence type="ECO:0000256" key="4">
    <source>
        <dbReference type="ARBA" id="ARBA00023163"/>
    </source>
</evidence>
<evidence type="ECO:0000313" key="8">
    <source>
        <dbReference type="EMBL" id="KAK4748941.1"/>
    </source>
</evidence>
<keyword evidence="3" id="KW-0238">DNA-binding</keyword>